<accession>A0A840X7P7</accession>
<evidence type="ECO:0000256" key="2">
    <source>
        <dbReference type="ARBA" id="ARBA00022676"/>
    </source>
</evidence>
<dbReference type="AlphaFoldDB" id="A0A840X7P7"/>
<dbReference type="InterPro" id="IPR050194">
    <property type="entry name" value="Glycosyltransferase_grp1"/>
</dbReference>
<feature type="region of interest" description="Disordered" evidence="4">
    <location>
        <begin position="358"/>
        <end position="388"/>
    </location>
</feature>
<keyword evidence="8" id="KW-1185">Reference proteome</keyword>
<evidence type="ECO:0000259" key="6">
    <source>
        <dbReference type="Pfam" id="PF13439"/>
    </source>
</evidence>
<dbReference type="CDD" id="cd03814">
    <property type="entry name" value="GT4-like"/>
    <property type="match status" value="1"/>
</dbReference>
<protein>
    <recommendedName>
        <fullName evidence="1">D-inositol 3-phosphate glycosyltransferase</fullName>
    </recommendedName>
</protein>
<feature type="domain" description="Glycosyltransferase subfamily 4-like N-terminal" evidence="6">
    <location>
        <begin position="15"/>
        <end position="180"/>
    </location>
</feature>
<dbReference type="EMBL" id="JACHBS010000001">
    <property type="protein sequence ID" value="MBB5618573.1"/>
    <property type="molecule type" value="Genomic_DNA"/>
</dbReference>
<dbReference type="SUPFAM" id="SSF53756">
    <property type="entry name" value="UDP-Glycosyltransferase/glycogen phosphorylase"/>
    <property type="match status" value="1"/>
</dbReference>
<evidence type="ECO:0000313" key="7">
    <source>
        <dbReference type="EMBL" id="MBB5618573.1"/>
    </source>
</evidence>
<dbReference type="OrthoDB" id="9802525at2"/>
<feature type="domain" description="Glycosyl transferase family 1" evidence="5">
    <location>
        <begin position="198"/>
        <end position="345"/>
    </location>
</feature>
<sequence length="388" mass="41827">MRVALVAETFLPQMNGVVGSVLHAVAHLRERGDEVLIIAPRHAGAPESVSVSGARVERVPSAALPGYRDLRLGLASVPRMTAVLRDFAPDVVHLASPFLLGWQALRAAEQCDLPVVAVYQTDVPSYAERYGVPGLATAFTRHVVRLHERASITLAPSSAAIDWLRDQGVPRVRLWGRGVDGTRFHPLRRSEPWRRALAPGGELLIGYVGRLAPEKQVRDLAAIASIPGTRLVIIGDGPERAALEQLLPGAAFLGFLQGEELARAVASLDVFVHPGEHETFCQTVQEALASGVPVVATGRGGPVDLVDSSRTGWLYRPGDLVDLRDRVLDLVGDDRKRAAFALAARDAVAHRTWHSLGEQLRQHHADARREHGRRPAPAPGLAKGDPAA</sequence>
<reference evidence="7 8" key="1">
    <citation type="submission" date="2020-08" db="EMBL/GenBank/DDBJ databases">
        <title>Sequencing the genomes of 1000 actinobacteria strains.</title>
        <authorList>
            <person name="Klenk H.-P."/>
        </authorList>
    </citation>
    <scope>NUCLEOTIDE SEQUENCE [LARGE SCALE GENOMIC DNA]</scope>
    <source>
        <strain evidence="7 8">DSM 23889</strain>
    </source>
</reference>
<keyword evidence="2 7" id="KW-0328">Glycosyltransferase</keyword>
<dbReference type="GO" id="GO:0016758">
    <property type="term" value="F:hexosyltransferase activity"/>
    <property type="evidence" value="ECO:0007669"/>
    <property type="project" value="TreeGrafter"/>
</dbReference>
<evidence type="ECO:0000313" key="8">
    <source>
        <dbReference type="Proteomes" id="UP000552883"/>
    </source>
</evidence>
<feature type="compositionally biased region" description="Basic and acidic residues" evidence="4">
    <location>
        <begin position="360"/>
        <end position="369"/>
    </location>
</feature>
<dbReference type="RefSeq" id="WP_153981788.1">
    <property type="nucleotide sequence ID" value="NZ_BAAANZ010000003.1"/>
</dbReference>
<organism evidence="7 8">
    <name type="scientific">Microcella frigidaquae</name>
    <dbReference type="NCBI Taxonomy" id="424758"/>
    <lineage>
        <taxon>Bacteria</taxon>
        <taxon>Bacillati</taxon>
        <taxon>Actinomycetota</taxon>
        <taxon>Actinomycetes</taxon>
        <taxon>Micrococcales</taxon>
        <taxon>Microbacteriaceae</taxon>
        <taxon>Microcella</taxon>
    </lineage>
</organism>
<dbReference type="InterPro" id="IPR001296">
    <property type="entry name" value="Glyco_trans_1"/>
</dbReference>
<evidence type="ECO:0000256" key="1">
    <source>
        <dbReference type="ARBA" id="ARBA00021292"/>
    </source>
</evidence>
<evidence type="ECO:0000256" key="3">
    <source>
        <dbReference type="ARBA" id="ARBA00022679"/>
    </source>
</evidence>
<name>A0A840X7P7_9MICO</name>
<dbReference type="GO" id="GO:1901137">
    <property type="term" value="P:carbohydrate derivative biosynthetic process"/>
    <property type="evidence" value="ECO:0007669"/>
    <property type="project" value="UniProtKB-ARBA"/>
</dbReference>
<comment type="caution">
    <text evidence="7">The sequence shown here is derived from an EMBL/GenBank/DDBJ whole genome shotgun (WGS) entry which is preliminary data.</text>
</comment>
<dbReference type="Pfam" id="PF00534">
    <property type="entry name" value="Glycos_transf_1"/>
    <property type="match status" value="1"/>
</dbReference>
<gene>
    <name evidence="7" type="ORF">BJ959_002069</name>
</gene>
<dbReference type="Pfam" id="PF13439">
    <property type="entry name" value="Glyco_transf_4"/>
    <property type="match status" value="1"/>
</dbReference>
<dbReference type="InterPro" id="IPR028098">
    <property type="entry name" value="Glyco_trans_4-like_N"/>
</dbReference>
<keyword evidence="3 7" id="KW-0808">Transferase</keyword>
<dbReference type="Gene3D" id="3.40.50.2000">
    <property type="entry name" value="Glycogen Phosphorylase B"/>
    <property type="match status" value="2"/>
</dbReference>
<evidence type="ECO:0000259" key="5">
    <source>
        <dbReference type="Pfam" id="PF00534"/>
    </source>
</evidence>
<proteinExistence type="predicted"/>
<evidence type="ECO:0000256" key="4">
    <source>
        <dbReference type="SAM" id="MobiDB-lite"/>
    </source>
</evidence>
<dbReference type="PANTHER" id="PTHR45947:SF3">
    <property type="entry name" value="SULFOQUINOVOSYL TRANSFERASE SQD2"/>
    <property type="match status" value="1"/>
</dbReference>
<dbReference type="Proteomes" id="UP000552883">
    <property type="component" value="Unassembled WGS sequence"/>
</dbReference>
<dbReference type="PANTHER" id="PTHR45947">
    <property type="entry name" value="SULFOQUINOVOSYL TRANSFERASE SQD2"/>
    <property type="match status" value="1"/>
</dbReference>